<dbReference type="Gene3D" id="1.20.140.100">
    <property type="entry name" value="Dynein heavy chain, N-terminal domain 2"/>
    <property type="match status" value="1"/>
</dbReference>
<dbReference type="Pfam" id="PF12781">
    <property type="entry name" value="AAA_9"/>
    <property type="match status" value="1"/>
</dbReference>
<dbReference type="InterPro" id="IPR013594">
    <property type="entry name" value="Dynein_heavy_tail"/>
</dbReference>
<dbReference type="PANTHER" id="PTHR45703">
    <property type="entry name" value="DYNEIN HEAVY CHAIN"/>
    <property type="match status" value="1"/>
</dbReference>
<evidence type="ECO:0000256" key="16">
    <source>
        <dbReference type="SAM" id="Coils"/>
    </source>
</evidence>
<dbReference type="GO" id="GO:0045505">
    <property type="term" value="F:dynein intermediate chain binding"/>
    <property type="evidence" value="ECO:0007669"/>
    <property type="project" value="InterPro"/>
</dbReference>
<dbReference type="Pfam" id="PF22597">
    <property type="entry name" value="DYN_lid"/>
    <property type="match status" value="1"/>
</dbReference>
<evidence type="ECO:0000256" key="2">
    <source>
        <dbReference type="ARBA" id="ARBA00008887"/>
    </source>
</evidence>
<dbReference type="GO" id="GO:0000235">
    <property type="term" value="C:astral microtubule"/>
    <property type="evidence" value="ECO:0007669"/>
    <property type="project" value="UniProtKB-ARBA"/>
</dbReference>
<sequence>MEKIPNIFNECTNYLHSVLTLYKLNDLTLQKFEKTYHELITDFIENLDAKLIYVQRGTHQLSISNSNHQTEKDITCVIIKNQNMFSENIPIAFQLNIINIPESQPFETLKSIINLGIGSLVESIYTTNISTTLLATSNQNIKKENDKRIIVKKKLKDLSLTLSNISNDMNIPSFDTTSHEKIKRLLEEAPQCSKHNFSEYLPLDSLLNDSTFLNELQKIANSWILSINKVIAIIETHLRPDFIEDSVTSEVSFWKSAQSSLMKLHTSLETSNHVLITFDILSKAKRTVVINANDLNTSLEVTHYLELVENLNTFFFATFPLLDFSTCEKFEDLNNCCNKLEKAFKKFRNLSVEYPIPKMIQFVNMCSIEFITILSSSCLPSVKTMLEQDDSMFSEVMDKKCKETLSGWNDVIQFTKSVLRELIRKRQLTIKFSSLTEMNQSSMDFKDRLTYIVDLRTSLQENILLLQDFKSNEFLESLMAIYDNNISENIPDDAHIMDLPTKTLQKTLMIYKSELNIVLDKVRLFIQDEILRSVASKSPDDQVFAILQKYKSFNLQEILTDNIRNTLLLKLESKIKVLCKLDKIDYNELNITMDIPVIYSKLIWNRQTKKRLHILFDNCELILGNGWQSTLQGSHLYQPYLMVKDQLDENKIYQTWLNNIEVAVTNQVFSVRSAIFKVVKGPFNTYELLVNFNYNLLHIFKEVRNLLRLGFDIPSNVLKAANILRSIHPFALKLQNTIQVFVLICKKQLIEKDLTTILLVPDIKDIFDILKKSINCTWDTLPLFNEEIISDDNNLIGIVSTKTEDLLQKCRTLNKFKLKLTHFLGLLLAVDLTNNSNLTSIMFNIKSLVKKLVIQDFSNINLFLENLNRAIFDNLQKNLKAFLEDEKLTSSIHHIYVKEQKLLVTPPVEHILEGWLTKLNLILFNVSNLTKVTKDQSAVHYFDDVLFLLEPSIVIYFDRVFSLFDEAKNYWNTWHELSFLWNNRENEILNEITLKNCYELLAGLLQHRKVFDTIETNFKCGDIIVFEYEQAQVRVNDKFDQWQTLVSEKLQHLYNLYAREERAFLLKSIATLEKTKVNISSIFQLSTLLAFLNDLKTKKEECNQRIALLKKVEQLLKCSHWIFDDDFIYVIQLENDFVSLYDMLSLKDNILEENKMTIINLFESKSKGLTLEIEELYKNWNQNKPIGVDEDSKSALKILAHFEDASSKLFNSVVMVESSSKTFSLPISINVDCINSLNEELQNMKTVWTVIDHMCKTLDNLLKLSWKGVDMLEINTKLSQMTDLSGKATSKILQYHIYQSILDKIGTLQENLQFLLELKDAPIKPRHWKQLLPAVEERLIESETFTLNDILSTSITKATVTTIISKAQAEMILEESLSGIETHWKEQTFEVLNKNDLLFLKNWKHIIELCNEDIDTLNSMKASIYYKIFETDATDWEHKLASLKEIFSYWIEAQSSWAYLEGLLIENKDIKKTLPFESSKFMGVTVEFKAFVSKVINYHHVIDILAVENCSQFFKRVCHSLSKVKKSLNEFLDCQRALFPRFYFVGNEDLLHIIGSGSNLYQISKYIGKMFSSIRSIIFENSIIVGFDSIDGEVVTFLHALDVAERPIHIWMKDFADQIKSTLFGLLKKHFNINFNNISTNLVSRIPFQILLLISQINFTEKFGKLRENSFKDATVLLIEIKSIISHLNLLSATSEKITRKKLEGLIIEFIHFKNTLESLNSNNTKLTWNNFQKFYLKSDRVEIVQNEIAYAYGFEYIGIPERLVYTPLLNTCFISFLTALKQGLGSSPFGPAGTGKTETIKALGQNMGKMVVVFNCDEVFDYQSMNRLLSGVSRIGAWGCFDEFNRLDEKILSAISSDIETIQNCINSKKTPNSTIQKGIKIHNDTAIFITMNPHYSDRVTLPENLKKMFRAFSMESADIVVILEVLLTILGITNSFNISIRIHEFFTLLKTKLSSQYHYNFGLRTLKSIIRKCSQLKSTGIKLDENLLLQCISQQVEPILINSDLCIFKELFTHVFGDFAIPMFDANIEGKFEANLVSKGYVPSLNLLTKCKEFWNMLSSNQAIILNGEAGCGKTTIWETVKSTFEEVEKTTIAAHIIDTKTLTKEELYGSLDSVTFEWTDGIFTNILRNINDPDLPSFDKHNWIIFDSDLDPTYVETLNSVLDDNKVFTLPNGERLNIPETLSIIFEIDNINHATQATISRCNVIWVSDYLVTLHELFSSKLKKITEPYKTTNPKEVSYFKDCILTKLFTLPIFNNVCVQYKKLQHIMGESGIRNVSTLCVMCGFILEDLIRKEIKQPVFEIYIKRRFLLCILWSFSGDCSLKDRFAFSKYLVQEFNETGLDDNNMLDYTVSPVDGSFTLIDVPQTDIGPEYINRTDLVIPTIDTIRHENLVYRFLNSGKSFILCGPPGSGKTMSIYNSLKKLTNLEIIAMNFSKDITIKQFLVTIEQYCNYNTTADGYILLPKSFGKKLVVFCDEINLPKIDQYRSQPLILFLRELIEKGGFWNSKLKSWVQLQNISVIGACNPPEDVGRNELAPRFLRHLSVFMVDYPSKTSLYQIYSTFYRSIFKSIPGFGDYSKELTQASIDIYLACKEEFTIAKHAHYIFSPRELTRWVKGMHGTVCGRYNIDLPFFSSLWVYECLRIFSDRLVTKRDKIRFKKIVQDTINVYFPTLFQQNFNMDSLCFCNLLSTDYEQVDKTILRNFLVERLKTFSEEELDIELFVYDDMVDHILRIDRVLKQIQGHMMLVGPRKIGKTTLVKFVSWINGLKVLQPIIHRNYTSADFDDFLRDVLFQVSVRDERICLVIDQSNILEADFLERMNTLLANSEVPGLFEGHEREKLFTEIARKSQEFGLLLDSDDDLYDWFKTKIAKNLHVIFTINDPFDTGSAALITSPALFNRCVLNWMGEWSAATMKEVSRQVIAYVPLNESIYEAPSDEVLNGLPLPTARNVKEIVANAFIFIHKDYFSLFQEDSSKSQQSPGLFLDNLKTFKAIYIRKQNELEDRQRFIGIGLDKLKESVLIVKKLNRELSEKRERLERKDAEARLTLDQMLVDQNEAERKQEASIEIQKLLGIQKGEIKQRKDSVMKELAEVEPLVVEAQLGVKNIKKQQLIEIRSMSNPPTMVKTTMEAVCIILGYNVEDWKDIQQIIRSDNFIINIINFSVSHVLSASTKKVIYEKFLNNNVFTYEAVKHASKACGPLYQWVVAQAKYSEIQSKLEPLRIEMEKIKEDSIQTTARLLAIEEMIKELAVKLDDAKNKYSSLIRDVEIVKTEMSVVENKLKRSVKLIENLRSEGSRWSSNTEQFEKEWCNMLGNCLLSSSYNTYAGYHDQKQRLLIIKDIMRLLKHLNVGYDLAYTYNNYMVDSATRAEWVNKHGLRDDDLSVENFHLVTTSEKVPFIIDPDSACVSALQSFYGNCFCLSFLDPGYIKQVGNVLRFGGCLILKDAEFYDPIISKLIDKDYDTSSSRTVVRLGKNMVDVSSNFKLILFTKDPRVALPEFWGERTKIVNYTVGKGNIETQILDLTLANETPKIQGERKELLKLNGEYKSRLRCLERQLLEQLNNSGDGNILENDELITTLETIKENAEEIESKMGRTEEVIENLESTIDKYYVISDVCSKIYQVLENMESLHWFYKVSVNQFISYCRLMFQIEPFDEQTQHDRVLFLVNSVLKVIFKKFSKLFIQRDKYIFGMLLVKILLDIQPNQYTISFDKLMESFGVKSLDKIKGLIGEYLQITSSEENEATDFDFEMNEYIIASEHGLDGSFKVAQYAQVCGMDLKVISLGSKESTVNAEVELERLNGNKGNKADWLLLLQNLEMSSEWVETKLLQKINNNKGKLFMTCCLDNIANNNSSRTSIPTTLLLKSDKTCYEDNPSVFGVLNDIWFGNYIDKCDFEQRYPIELIHCFFLLAWFHSLSSVRCKKYSSIKSRNSRYENIDETDFKFMVNYLTQIFQDVSKKNIDIDNDIPWDVLRYLIVEIVYGGKFIKASGRGGDKDILEYITSLSKRLFNASSFKPDFELIENTELIAPLNKTTFASYDKWIKDAKREDKASWFGLSPDATGKLDEELCAVILKKIDSLK</sequence>
<keyword evidence="8" id="KW-0547">Nucleotide-binding</keyword>
<evidence type="ECO:0000256" key="9">
    <source>
        <dbReference type="ARBA" id="ARBA00022840"/>
    </source>
</evidence>
<keyword evidence="7" id="KW-0677">Repeat</keyword>
<feature type="coiled-coil region" evidence="16">
    <location>
        <begin position="3538"/>
        <end position="3608"/>
    </location>
</feature>
<dbReference type="Gene3D" id="1.10.287.2620">
    <property type="match status" value="1"/>
</dbReference>
<dbReference type="GO" id="GO:0005868">
    <property type="term" value="C:cytoplasmic dynein complex"/>
    <property type="evidence" value="ECO:0007669"/>
    <property type="project" value="UniProtKB-ARBA"/>
</dbReference>
<dbReference type="CDD" id="cd00009">
    <property type="entry name" value="AAA"/>
    <property type="match status" value="1"/>
</dbReference>
<dbReference type="VEuPathDB" id="FungiDB:SCODWIG_01624"/>
<comment type="subcellular location">
    <subcellularLocation>
        <location evidence="1">Cytoplasm</location>
        <location evidence="1">Cytoskeleton</location>
    </subcellularLocation>
</comment>
<dbReference type="GO" id="GO:0005524">
    <property type="term" value="F:ATP binding"/>
    <property type="evidence" value="ECO:0007669"/>
    <property type="project" value="UniProtKB-KW"/>
</dbReference>
<evidence type="ECO:0000259" key="17">
    <source>
        <dbReference type="SMART" id="SM00382"/>
    </source>
</evidence>
<dbReference type="InterPro" id="IPR041658">
    <property type="entry name" value="AAA_lid_11"/>
</dbReference>
<dbReference type="FunFam" id="3.40.50.300:FF:002357">
    <property type="entry name" value="Glutathione S-transferase class-mu 26 kDa isozyme"/>
    <property type="match status" value="1"/>
</dbReference>
<keyword evidence="13" id="KW-0206">Cytoskeleton</keyword>
<dbReference type="InterPro" id="IPR043157">
    <property type="entry name" value="Dynein_AAA1S"/>
</dbReference>
<feature type="coiled-coil region" evidence="16">
    <location>
        <begin position="3241"/>
        <end position="3296"/>
    </location>
</feature>
<feature type="domain" description="AAA+ ATPase" evidence="17">
    <location>
        <begin position="1783"/>
        <end position="1929"/>
    </location>
</feature>
<keyword evidence="6" id="KW-0493">Microtubule</keyword>
<evidence type="ECO:0000256" key="3">
    <source>
        <dbReference type="ARBA" id="ARBA00022197"/>
    </source>
</evidence>
<dbReference type="InterPro" id="IPR042222">
    <property type="entry name" value="Dynein_2_N"/>
</dbReference>
<feature type="domain" description="AAA+ ATPase" evidence="17">
    <location>
        <begin position="2743"/>
        <end position="2909"/>
    </location>
</feature>
<evidence type="ECO:0000313" key="18">
    <source>
        <dbReference type="EMBL" id="SSD59863.1"/>
    </source>
</evidence>
<dbReference type="InterPro" id="IPR041466">
    <property type="entry name" value="Dynein_AAA5_ext"/>
</dbReference>
<dbReference type="InterPro" id="IPR027417">
    <property type="entry name" value="P-loop_NTPase"/>
</dbReference>
<comment type="similarity">
    <text evidence="2">Belongs to the dynein heavy chain family.</text>
</comment>
<dbReference type="GO" id="GO:0005938">
    <property type="term" value="C:cell cortex"/>
    <property type="evidence" value="ECO:0007669"/>
    <property type="project" value="UniProtKB-ARBA"/>
</dbReference>
<dbReference type="Gene3D" id="1.10.8.710">
    <property type="match status" value="1"/>
</dbReference>
<keyword evidence="12" id="KW-0505">Motor protein</keyword>
<name>A0A376B5D2_9ASCO</name>
<dbReference type="Gene3D" id="1.10.8.720">
    <property type="entry name" value="Region D6 of dynein motor"/>
    <property type="match status" value="1"/>
</dbReference>
<dbReference type="InterPro" id="IPR003593">
    <property type="entry name" value="AAA+_ATPase"/>
</dbReference>
<evidence type="ECO:0000256" key="12">
    <source>
        <dbReference type="ARBA" id="ARBA00023175"/>
    </source>
</evidence>
<accession>A0A376B5D2</accession>
<dbReference type="SUPFAM" id="SSF52540">
    <property type="entry name" value="P-loop containing nucleoside triphosphate hydrolases"/>
    <property type="match status" value="4"/>
</dbReference>
<keyword evidence="19" id="KW-1185">Reference proteome</keyword>
<evidence type="ECO:0000256" key="7">
    <source>
        <dbReference type="ARBA" id="ARBA00022737"/>
    </source>
</evidence>
<protein>
    <recommendedName>
        <fullName evidence="3">Dynein heavy chain, cytoplasmic</fullName>
    </recommendedName>
    <alternativeName>
        <fullName evidence="14">Dynein heavy chain, cytosolic</fullName>
    </alternativeName>
</protein>
<keyword evidence="5" id="KW-0963">Cytoplasm</keyword>
<dbReference type="Gene3D" id="1.10.472.130">
    <property type="match status" value="1"/>
</dbReference>
<feature type="domain" description="AAA+ ATPase" evidence="17">
    <location>
        <begin position="2401"/>
        <end position="2551"/>
    </location>
</feature>
<dbReference type="InterPro" id="IPR042228">
    <property type="entry name" value="Dynein_linker_3"/>
</dbReference>
<dbReference type="Pfam" id="PF12774">
    <property type="entry name" value="AAA_6"/>
    <property type="match status" value="1"/>
</dbReference>
<dbReference type="InterPro" id="IPR035699">
    <property type="entry name" value="AAA_6"/>
</dbReference>
<evidence type="ECO:0000256" key="8">
    <source>
        <dbReference type="ARBA" id="ARBA00022741"/>
    </source>
</evidence>
<reference evidence="19" key="1">
    <citation type="submission" date="2018-06" db="EMBL/GenBank/DDBJ databases">
        <authorList>
            <person name="Guldener U."/>
        </authorList>
    </citation>
    <scope>NUCLEOTIDE SEQUENCE [LARGE SCALE GENOMIC DNA]</scope>
    <source>
        <strain evidence="19">UTAD17</strain>
    </source>
</reference>
<evidence type="ECO:0000256" key="6">
    <source>
        <dbReference type="ARBA" id="ARBA00022701"/>
    </source>
</evidence>
<evidence type="ECO:0000256" key="4">
    <source>
        <dbReference type="ARBA" id="ARBA00022459"/>
    </source>
</evidence>
<dbReference type="Gene3D" id="6.10.140.1060">
    <property type="match status" value="1"/>
</dbReference>
<evidence type="ECO:0000256" key="1">
    <source>
        <dbReference type="ARBA" id="ARBA00004245"/>
    </source>
</evidence>
<dbReference type="Gene3D" id="3.20.180.20">
    <property type="entry name" value="Dynein heavy chain, N-terminal domain 2"/>
    <property type="match status" value="1"/>
</dbReference>
<organism evidence="18 19">
    <name type="scientific">Saccharomycodes ludwigii</name>
    <dbReference type="NCBI Taxonomy" id="36035"/>
    <lineage>
        <taxon>Eukaryota</taxon>
        <taxon>Fungi</taxon>
        <taxon>Dikarya</taxon>
        <taxon>Ascomycota</taxon>
        <taxon>Saccharomycotina</taxon>
        <taxon>Saccharomycetes</taxon>
        <taxon>Saccharomycodales</taxon>
        <taxon>Saccharomycodaceae</taxon>
        <taxon>Saccharomycodes</taxon>
    </lineage>
</organism>
<dbReference type="GO" id="GO:0051959">
    <property type="term" value="F:dynein light intermediate chain binding"/>
    <property type="evidence" value="ECO:0007669"/>
    <property type="project" value="InterPro"/>
</dbReference>
<dbReference type="PANTHER" id="PTHR45703:SF36">
    <property type="entry name" value="DYNEIN HEAVY CHAIN, CYTOPLASMIC"/>
    <property type="match status" value="1"/>
</dbReference>
<keyword evidence="4" id="KW-0415">Karyogamy</keyword>
<feature type="coiled-coil region" evidence="16">
    <location>
        <begin position="3015"/>
        <end position="3049"/>
    </location>
</feature>
<dbReference type="Pfam" id="PF12775">
    <property type="entry name" value="AAA_7"/>
    <property type="match status" value="1"/>
</dbReference>
<dbReference type="InterPro" id="IPR035706">
    <property type="entry name" value="AAA_9"/>
</dbReference>
<dbReference type="Pfam" id="PF12780">
    <property type="entry name" value="AAA_8"/>
    <property type="match status" value="1"/>
</dbReference>
<dbReference type="Gene3D" id="1.20.58.1120">
    <property type="match status" value="1"/>
</dbReference>
<dbReference type="Gene3D" id="1.20.920.20">
    <property type="match status" value="1"/>
</dbReference>
<dbReference type="Pfam" id="PF17852">
    <property type="entry name" value="Dynein_AAA_lid"/>
    <property type="match status" value="1"/>
</dbReference>
<dbReference type="Gene3D" id="1.20.920.30">
    <property type="match status" value="1"/>
</dbReference>
<dbReference type="GO" id="GO:0030473">
    <property type="term" value="P:nuclear migration along microtubule"/>
    <property type="evidence" value="ECO:0007669"/>
    <property type="project" value="UniProtKB-ARBA"/>
</dbReference>
<dbReference type="Gene3D" id="1.10.8.1220">
    <property type="match status" value="1"/>
</dbReference>
<dbReference type="GO" id="GO:1902850">
    <property type="term" value="P:microtubule cytoskeleton organization involved in mitosis"/>
    <property type="evidence" value="ECO:0007669"/>
    <property type="project" value="UniProtKB-ARBA"/>
</dbReference>
<dbReference type="InterPro" id="IPR024317">
    <property type="entry name" value="Dynein_heavy_chain_D4_dom"/>
</dbReference>
<dbReference type="InterPro" id="IPR024743">
    <property type="entry name" value="Dynein_HC_stalk"/>
</dbReference>
<dbReference type="GO" id="GO:0000070">
    <property type="term" value="P:mitotic sister chromatid segregation"/>
    <property type="evidence" value="ECO:0007669"/>
    <property type="project" value="UniProtKB-ARBA"/>
</dbReference>
<dbReference type="Gene3D" id="3.40.50.300">
    <property type="entry name" value="P-loop containing nucleotide triphosphate hydrolases"/>
    <property type="match status" value="5"/>
</dbReference>
<dbReference type="InterPro" id="IPR026983">
    <property type="entry name" value="DHC"/>
</dbReference>
<dbReference type="GO" id="GO:0005816">
    <property type="term" value="C:spindle pole body"/>
    <property type="evidence" value="ECO:0007669"/>
    <property type="project" value="UniProtKB-ARBA"/>
</dbReference>
<keyword evidence="11 16" id="KW-0175">Coiled coil</keyword>
<evidence type="ECO:0000256" key="14">
    <source>
        <dbReference type="ARBA" id="ARBA00033439"/>
    </source>
</evidence>
<evidence type="ECO:0000256" key="13">
    <source>
        <dbReference type="ARBA" id="ARBA00023212"/>
    </source>
</evidence>
<dbReference type="InterPro" id="IPR054354">
    <property type="entry name" value="DYNC2H1-like_lid"/>
</dbReference>
<dbReference type="Pfam" id="PF08385">
    <property type="entry name" value="DHC_N1"/>
    <property type="match status" value="1"/>
</dbReference>
<dbReference type="InterPro" id="IPR013602">
    <property type="entry name" value="Dynein_heavy_linker"/>
</dbReference>
<gene>
    <name evidence="18" type="ORF">SCODWIG_01624</name>
</gene>
<evidence type="ECO:0000256" key="10">
    <source>
        <dbReference type="ARBA" id="ARBA00023017"/>
    </source>
</evidence>
<comment type="function">
    <text evidence="15">Cytoplasmic dynein acts as a motor for the intracellular retrograde motility of vesicles and organelles along microtubules. Dynein has ATPase activity; the force-producing power stroke is thought to occur on release of ADP. Required to maintain uniform nuclear distribution in hyphae. May play an important role in the proper orientation of the mitotic spindle into the budding daughter cell yeast. Probably required for normal progression of the cell cycle.</text>
</comment>
<dbReference type="SMART" id="SM00382">
    <property type="entry name" value="AAA"/>
    <property type="match status" value="3"/>
</dbReference>
<evidence type="ECO:0000256" key="11">
    <source>
        <dbReference type="ARBA" id="ARBA00023054"/>
    </source>
</evidence>
<dbReference type="InterPro" id="IPR042219">
    <property type="entry name" value="AAA_lid_11_sf"/>
</dbReference>
<proteinExistence type="inferred from homology"/>
<keyword evidence="10" id="KW-0243">Dynein</keyword>
<dbReference type="FunFam" id="3.40.50.300:FF:000996">
    <property type="entry name" value="Cytoplasmic dynein heavy chain"/>
    <property type="match status" value="1"/>
</dbReference>
<evidence type="ECO:0000256" key="15">
    <source>
        <dbReference type="ARBA" id="ARBA00053342"/>
    </source>
</evidence>
<dbReference type="Pfam" id="PF08393">
    <property type="entry name" value="DHC_N2"/>
    <property type="match status" value="1"/>
</dbReference>
<dbReference type="GO" id="GO:0008569">
    <property type="term" value="F:minus-end-directed microtubule motor activity"/>
    <property type="evidence" value="ECO:0007669"/>
    <property type="project" value="UniProtKB-ARBA"/>
</dbReference>
<keyword evidence="9" id="KW-0067">ATP-binding</keyword>
<dbReference type="EMBL" id="UFAJ01000220">
    <property type="protein sequence ID" value="SSD59863.1"/>
    <property type="molecule type" value="Genomic_DNA"/>
</dbReference>
<evidence type="ECO:0000313" key="19">
    <source>
        <dbReference type="Proteomes" id="UP000262825"/>
    </source>
</evidence>
<dbReference type="Pfam" id="PF12777">
    <property type="entry name" value="MT"/>
    <property type="match status" value="1"/>
</dbReference>
<evidence type="ECO:0000256" key="5">
    <source>
        <dbReference type="ARBA" id="ARBA00022490"/>
    </source>
</evidence>
<dbReference type="Proteomes" id="UP000262825">
    <property type="component" value="Unassembled WGS sequence"/>
</dbReference>
<dbReference type="GO" id="GO:0000741">
    <property type="term" value="P:karyogamy"/>
    <property type="evidence" value="ECO:0007669"/>
    <property type="project" value="UniProtKB-KW"/>
</dbReference>
<dbReference type="Pfam" id="PF18198">
    <property type="entry name" value="AAA_lid_11"/>
    <property type="match status" value="1"/>
</dbReference>